<comment type="catalytic activity">
    <reaction evidence="1">
        <text>a beta-D-glucosyl-(1&lt;-&gt;1')-N-acylsphing-4-enine + H2O = an N-acylsphing-4-enine + D-glucose</text>
        <dbReference type="Rhea" id="RHEA:13269"/>
        <dbReference type="ChEBI" id="CHEBI:4167"/>
        <dbReference type="ChEBI" id="CHEBI:15377"/>
        <dbReference type="ChEBI" id="CHEBI:22801"/>
        <dbReference type="ChEBI" id="CHEBI:52639"/>
        <dbReference type="EC" id="3.2.1.45"/>
    </reaction>
    <physiologicalReaction direction="left-to-right" evidence="1">
        <dbReference type="Rhea" id="RHEA:13270"/>
    </physiologicalReaction>
</comment>
<dbReference type="InterPro" id="IPR001139">
    <property type="entry name" value="Glyco_hydro_30"/>
</dbReference>
<dbReference type="Pfam" id="PF17189">
    <property type="entry name" value="Glyco_hydro_30C"/>
    <property type="match status" value="1"/>
</dbReference>
<dbReference type="GO" id="GO:0006914">
    <property type="term" value="P:autophagy"/>
    <property type="evidence" value="ECO:0007669"/>
    <property type="project" value="UniProtKB-ARBA"/>
</dbReference>
<sequence length="522" mass="58937">MMSTQLIALSLIAICITTLSLACQVRQHTEGESFVCVCNEAYCDSINTEPNSLPDHLTIFQTDKSSHRFAKSLIHVSDLIYDSNQLADVRVKINTTDRKQKIIGFGGAFTDAAGINLNKLPDSLADKLIEDYFGPNGLQYTVSRVVMASSDFSDRPYSYDDVENDFELKNFSLTHDDHQYKIKYIKKAFNWTSQLKLFASPWSSPKWLKTNGEINGLGILKGDPGSIYWKTYANYFVKFFQAYEALGIDFWGLTPGNEPSVGFIPFLKLPSLGFSGAMMAEFIKRDLGPALKAAGYDKNKLKLMVLDDNIPYLMNFVWPILSDPEVNQYVSGVAYHWYAQSMHEALTQFHSMYPEYFILSSEACEGFRANEKALTIGNWTRAENVVADVIEGLNNWSSGWVDWNLVLDETGGPNWLQNAADAFIFINNTSPEYYKQPMFYAFGHFSKFIQPGSIRLGHTIIEGEVDANIKMTTFLSPSNDLIFTFLNRNQKPIELSISGFVDKPFTFTFGPRSITTIIKPLK</sequence>
<evidence type="ECO:0000313" key="16">
    <source>
        <dbReference type="EnsemblMetazoa" id="tetur02g07250.1"/>
    </source>
</evidence>
<dbReference type="GO" id="GO:0006066">
    <property type="term" value="P:alcohol metabolic process"/>
    <property type="evidence" value="ECO:0007669"/>
    <property type="project" value="UniProtKB-ARBA"/>
</dbReference>
<dbReference type="GO" id="GO:0005774">
    <property type="term" value="C:vacuolar membrane"/>
    <property type="evidence" value="ECO:0007669"/>
    <property type="project" value="UniProtKB-ARBA"/>
</dbReference>
<evidence type="ECO:0000256" key="2">
    <source>
        <dbReference type="ARBA" id="ARBA00004760"/>
    </source>
</evidence>
<dbReference type="AlphaFoldDB" id="T1JW74"/>
<evidence type="ECO:0000259" key="15">
    <source>
        <dbReference type="Pfam" id="PF17189"/>
    </source>
</evidence>
<dbReference type="InterPro" id="IPR013780">
    <property type="entry name" value="Glyco_hydro_b"/>
</dbReference>
<feature type="chain" id="PRO_5004590762" description="Glucosylceramidase" evidence="13">
    <location>
        <begin position="23"/>
        <end position="522"/>
    </location>
</feature>
<dbReference type="GO" id="GO:0016758">
    <property type="term" value="F:hexosyltransferase activity"/>
    <property type="evidence" value="ECO:0007669"/>
    <property type="project" value="UniProtKB-ARBA"/>
</dbReference>
<dbReference type="GO" id="GO:0007040">
    <property type="term" value="P:lysosome organization"/>
    <property type="evidence" value="ECO:0007669"/>
    <property type="project" value="UniProtKB-ARBA"/>
</dbReference>
<evidence type="ECO:0000256" key="5">
    <source>
        <dbReference type="ARBA" id="ARBA00012658"/>
    </source>
</evidence>
<evidence type="ECO:0000256" key="3">
    <source>
        <dbReference type="ARBA" id="ARBA00004991"/>
    </source>
</evidence>
<dbReference type="Pfam" id="PF02055">
    <property type="entry name" value="Glyco_hydro_30"/>
    <property type="match status" value="1"/>
</dbReference>
<evidence type="ECO:0000256" key="1">
    <source>
        <dbReference type="ARBA" id="ARBA00001013"/>
    </source>
</evidence>
<dbReference type="FunFam" id="3.20.20.80:FF:000030">
    <property type="entry name" value="Lysosomal acid glucosylceramidase"/>
    <property type="match status" value="1"/>
</dbReference>
<dbReference type="PRINTS" id="PR00843">
    <property type="entry name" value="GLHYDRLASE30"/>
</dbReference>
<dbReference type="InterPro" id="IPR033452">
    <property type="entry name" value="GH30_C"/>
</dbReference>
<dbReference type="GO" id="GO:0005764">
    <property type="term" value="C:lysosome"/>
    <property type="evidence" value="ECO:0007669"/>
    <property type="project" value="UniProtKB-ARBA"/>
</dbReference>
<evidence type="ECO:0000256" key="12">
    <source>
        <dbReference type="RuleBase" id="RU361188"/>
    </source>
</evidence>
<keyword evidence="12" id="KW-0326">Glycosidase</keyword>
<dbReference type="STRING" id="32264.T1JW74"/>
<evidence type="ECO:0000256" key="6">
    <source>
        <dbReference type="ARBA" id="ARBA00022729"/>
    </source>
</evidence>
<dbReference type="eggNOG" id="KOG2566">
    <property type="taxonomic scope" value="Eukaryota"/>
</dbReference>
<dbReference type="PANTHER" id="PTHR11069">
    <property type="entry name" value="GLUCOSYLCERAMIDASE"/>
    <property type="match status" value="1"/>
</dbReference>
<comment type="catalytic activity">
    <reaction evidence="11">
        <text>an N-acyl-1-beta-D-glucosyl-15-methylhexadecasphing-4-enine + H2O = an N-acyl-15-methylhexadecasphing-4-enine + D-glucose</text>
        <dbReference type="Rhea" id="RHEA:34755"/>
        <dbReference type="ChEBI" id="CHEBI:4167"/>
        <dbReference type="ChEBI" id="CHEBI:15377"/>
        <dbReference type="ChEBI" id="CHEBI:70815"/>
        <dbReference type="ChEBI" id="CHEBI:70846"/>
    </reaction>
    <physiologicalReaction direction="left-to-right" evidence="11">
        <dbReference type="Rhea" id="RHEA:34756"/>
    </physiologicalReaction>
</comment>
<comment type="similarity">
    <text evidence="4 12">Belongs to the glycosyl hydrolase 30 family.</text>
</comment>
<evidence type="ECO:0000256" key="10">
    <source>
        <dbReference type="ARBA" id="ARBA00050474"/>
    </source>
</evidence>
<dbReference type="InterPro" id="IPR017853">
    <property type="entry name" value="GH"/>
</dbReference>
<proteinExistence type="inferred from homology"/>
<dbReference type="GO" id="GO:0016241">
    <property type="term" value="P:regulation of macroautophagy"/>
    <property type="evidence" value="ECO:0007669"/>
    <property type="project" value="UniProtKB-ARBA"/>
</dbReference>
<evidence type="ECO:0000259" key="14">
    <source>
        <dbReference type="Pfam" id="PF02055"/>
    </source>
</evidence>
<dbReference type="HOGENOM" id="CLU_014379_1_2_1"/>
<keyword evidence="6 13" id="KW-0732">Signal</keyword>
<evidence type="ECO:0000256" key="11">
    <source>
        <dbReference type="ARBA" id="ARBA00051345"/>
    </source>
</evidence>
<dbReference type="GO" id="GO:0042391">
    <property type="term" value="P:regulation of membrane potential"/>
    <property type="evidence" value="ECO:0007669"/>
    <property type="project" value="UniProtKB-ARBA"/>
</dbReference>
<reference evidence="16" key="2">
    <citation type="submission" date="2015-06" db="UniProtKB">
        <authorList>
            <consortium name="EnsemblMetazoa"/>
        </authorList>
    </citation>
    <scope>IDENTIFICATION</scope>
</reference>
<dbReference type="KEGG" id="tut:107371519"/>
<keyword evidence="7 12" id="KW-0378">Hydrolase</keyword>
<dbReference type="Gene3D" id="3.20.20.80">
    <property type="entry name" value="Glycosidases"/>
    <property type="match status" value="1"/>
</dbReference>
<feature type="signal peptide" evidence="13">
    <location>
        <begin position="1"/>
        <end position="22"/>
    </location>
</feature>
<evidence type="ECO:0000256" key="9">
    <source>
        <dbReference type="ARBA" id="ARBA00023098"/>
    </source>
</evidence>
<dbReference type="OMA" id="NQIVMQF"/>
<dbReference type="EnsemblMetazoa" id="tetur02g07250.1">
    <property type="protein sequence ID" value="tetur02g07250.1"/>
    <property type="gene ID" value="tetur02g07250"/>
</dbReference>
<feature type="domain" description="Glycosyl hydrolase family 30 beta sandwich" evidence="15">
    <location>
        <begin position="452"/>
        <end position="517"/>
    </location>
</feature>
<dbReference type="Gene3D" id="2.60.40.1180">
    <property type="entry name" value="Golgi alpha-mannosidase II"/>
    <property type="match status" value="1"/>
</dbReference>
<dbReference type="GO" id="GO:0051246">
    <property type="term" value="P:regulation of protein metabolic process"/>
    <property type="evidence" value="ECO:0007669"/>
    <property type="project" value="UniProtKB-ARBA"/>
</dbReference>
<dbReference type="SUPFAM" id="SSF51445">
    <property type="entry name" value="(Trans)glycosidases"/>
    <property type="match status" value="1"/>
</dbReference>
<evidence type="ECO:0000256" key="7">
    <source>
        <dbReference type="ARBA" id="ARBA00022801"/>
    </source>
</evidence>
<dbReference type="Proteomes" id="UP000015104">
    <property type="component" value="Unassembled WGS sequence"/>
</dbReference>
<keyword evidence="8 12" id="KW-0746">Sphingolipid metabolism</keyword>
<dbReference type="InterPro" id="IPR033453">
    <property type="entry name" value="Glyco_hydro_30_TIM-barrel"/>
</dbReference>
<dbReference type="PANTHER" id="PTHR11069:SF23">
    <property type="entry name" value="LYSOSOMAL ACID GLUCOSYLCERAMIDASE"/>
    <property type="match status" value="1"/>
</dbReference>
<dbReference type="OrthoDB" id="2160638at2759"/>
<evidence type="ECO:0000256" key="4">
    <source>
        <dbReference type="ARBA" id="ARBA00005382"/>
    </source>
</evidence>
<keyword evidence="9 12" id="KW-0443">Lipid metabolism</keyword>
<dbReference type="GO" id="GO:0010605">
    <property type="term" value="P:negative regulation of macromolecule metabolic process"/>
    <property type="evidence" value="ECO:0007669"/>
    <property type="project" value="UniProtKB-ARBA"/>
</dbReference>
<dbReference type="GO" id="GO:0030163">
    <property type="term" value="P:protein catabolic process"/>
    <property type="evidence" value="ECO:0007669"/>
    <property type="project" value="UniProtKB-ARBA"/>
</dbReference>
<comment type="pathway">
    <text evidence="3">Sphingolipid metabolism.</text>
</comment>
<reference evidence="17" key="1">
    <citation type="submission" date="2011-08" db="EMBL/GenBank/DDBJ databases">
        <authorList>
            <person name="Rombauts S."/>
        </authorList>
    </citation>
    <scope>NUCLEOTIDE SEQUENCE</scope>
    <source>
        <strain evidence="17">London</strain>
    </source>
</reference>
<dbReference type="EC" id="3.2.1.45" evidence="5 12"/>
<evidence type="ECO:0000256" key="8">
    <source>
        <dbReference type="ARBA" id="ARBA00022919"/>
    </source>
</evidence>
<gene>
    <name evidence="16" type="primary">107371519</name>
</gene>
<dbReference type="GO" id="GO:0008202">
    <property type="term" value="P:steroid metabolic process"/>
    <property type="evidence" value="ECO:0007669"/>
    <property type="project" value="UniProtKB-ARBA"/>
</dbReference>
<comment type="catalytic activity">
    <reaction evidence="10">
        <text>a beta-D-glucosylceramide + H2O = an N-acyl-sphingoid base + D-glucose</text>
        <dbReference type="Rhea" id="RHEA:81447"/>
        <dbReference type="ChEBI" id="CHEBI:4167"/>
        <dbReference type="ChEBI" id="CHEBI:15377"/>
        <dbReference type="ChEBI" id="CHEBI:83264"/>
        <dbReference type="ChEBI" id="CHEBI:83273"/>
    </reaction>
    <physiologicalReaction direction="left-to-right" evidence="10">
        <dbReference type="Rhea" id="RHEA:81448"/>
    </physiologicalReaction>
</comment>
<dbReference type="GO" id="GO:0004348">
    <property type="term" value="F:glucosylceramidase activity"/>
    <property type="evidence" value="ECO:0007669"/>
    <property type="project" value="UniProtKB-EC"/>
</dbReference>
<comment type="pathway">
    <text evidence="2">Lipid metabolism; sphingolipid metabolism.</text>
</comment>
<dbReference type="GO" id="GO:0006680">
    <property type="term" value="P:glucosylceramide catabolic process"/>
    <property type="evidence" value="ECO:0007669"/>
    <property type="project" value="TreeGrafter"/>
</dbReference>
<dbReference type="EMBL" id="CAEY01000807">
    <property type="status" value="NOT_ANNOTATED_CDS"/>
    <property type="molecule type" value="Genomic_DNA"/>
</dbReference>
<evidence type="ECO:0000256" key="13">
    <source>
        <dbReference type="SAM" id="SignalP"/>
    </source>
</evidence>
<feature type="domain" description="Glycosyl hydrolase family 30 TIM-barrel" evidence="14">
    <location>
        <begin position="102"/>
        <end position="449"/>
    </location>
</feature>
<dbReference type="GO" id="GO:0032006">
    <property type="term" value="P:regulation of TOR signaling"/>
    <property type="evidence" value="ECO:0007669"/>
    <property type="project" value="UniProtKB-ARBA"/>
</dbReference>
<name>T1JW74_TETUR</name>
<accession>T1JW74</accession>
<protein>
    <recommendedName>
        <fullName evidence="5 12">Glucosylceramidase</fullName>
        <ecNumber evidence="5 12">3.2.1.45</ecNumber>
    </recommendedName>
</protein>
<dbReference type="GO" id="GO:0005102">
    <property type="term" value="F:signaling receptor binding"/>
    <property type="evidence" value="ECO:0007669"/>
    <property type="project" value="UniProtKB-ARBA"/>
</dbReference>
<keyword evidence="17" id="KW-1185">Reference proteome</keyword>
<organism evidence="16 17">
    <name type="scientific">Tetranychus urticae</name>
    <name type="common">Two-spotted spider mite</name>
    <dbReference type="NCBI Taxonomy" id="32264"/>
    <lineage>
        <taxon>Eukaryota</taxon>
        <taxon>Metazoa</taxon>
        <taxon>Ecdysozoa</taxon>
        <taxon>Arthropoda</taxon>
        <taxon>Chelicerata</taxon>
        <taxon>Arachnida</taxon>
        <taxon>Acari</taxon>
        <taxon>Acariformes</taxon>
        <taxon>Trombidiformes</taxon>
        <taxon>Prostigmata</taxon>
        <taxon>Eleutherengona</taxon>
        <taxon>Raphignathae</taxon>
        <taxon>Tetranychoidea</taxon>
        <taxon>Tetranychidae</taxon>
        <taxon>Tetranychus</taxon>
    </lineage>
</organism>
<evidence type="ECO:0000313" key="17">
    <source>
        <dbReference type="Proteomes" id="UP000015104"/>
    </source>
</evidence>